<gene>
    <name evidence="4" type="primary">LOC100378280</name>
</gene>
<feature type="domain" description="Peptidase M20 dimerisation" evidence="2">
    <location>
        <begin position="173"/>
        <end position="265"/>
    </location>
</feature>
<evidence type="ECO:0000313" key="4">
    <source>
        <dbReference type="RefSeq" id="XP_006820309.1"/>
    </source>
</evidence>
<comment type="similarity">
    <text evidence="1">Belongs to the peptidase M20A family.</text>
</comment>
<dbReference type="CDD" id="cd05672">
    <property type="entry name" value="M20_ACY1L2-like"/>
    <property type="match status" value="1"/>
</dbReference>
<dbReference type="Pfam" id="PF07687">
    <property type="entry name" value="M20_dimer"/>
    <property type="match status" value="1"/>
</dbReference>
<dbReference type="InterPro" id="IPR017439">
    <property type="entry name" value="Amidohydrolase"/>
</dbReference>
<dbReference type="RefSeq" id="XP_006820309.1">
    <property type="nucleotide sequence ID" value="XM_006820246.1"/>
</dbReference>
<dbReference type="Proteomes" id="UP000694865">
    <property type="component" value="Unplaced"/>
</dbReference>
<keyword evidence="3" id="KW-1185">Reference proteome</keyword>
<dbReference type="GeneID" id="100378280"/>
<dbReference type="Pfam" id="PF01546">
    <property type="entry name" value="Peptidase_M20"/>
    <property type="match status" value="1"/>
</dbReference>
<dbReference type="InterPro" id="IPR002933">
    <property type="entry name" value="Peptidase_M20"/>
</dbReference>
<accession>A0ABM0MJW8</accession>
<dbReference type="Gene3D" id="3.40.630.10">
    <property type="entry name" value="Zn peptidases"/>
    <property type="match status" value="1"/>
</dbReference>
<organism evidence="3 4">
    <name type="scientific">Saccoglossus kowalevskii</name>
    <name type="common">Acorn worm</name>
    <dbReference type="NCBI Taxonomy" id="10224"/>
    <lineage>
        <taxon>Eukaryota</taxon>
        <taxon>Metazoa</taxon>
        <taxon>Hemichordata</taxon>
        <taxon>Enteropneusta</taxon>
        <taxon>Harrimaniidae</taxon>
        <taxon>Saccoglossus</taxon>
    </lineage>
</organism>
<evidence type="ECO:0000259" key="2">
    <source>
        <dbReference type="Pfam" id="PF07687"/>
    </source>
</evidence>
<dbReference type="InterPro" id="IPR052030">
    <property type="entry name" value="Peptidase_M20/M20A_hydrolases"/>
</dbReference>
<dbReference type="InterPro" id="IPR036264">
    <property type="entry name" value="Bact_exopeptidase_dim_dom"/>
</dbReference>
<dbReference type="NCBIfam" id="TIGR01891">
    <property type="entry name" value="amidohydrolases"/>
    <property type="match status" value="1"/>
</dbReference>
<dbReference type="PANTHER" id="PTHR30575:SF0">
    <property type="entry name" value="XAA-ARG DIPEPTIDASE"/>
    <property type="match status" value="1"/>
</dbReference>
<dbReference type="Gene3D" id="3.30.70.360">
    <property type="match status" value="1"/>
</dbReference>
<proteinExistence type="inferred from homology"/>
<dbReference type="SUPFAM" id="SSF53187">
    <property type="entry name" value="Zn-dependent exopeptidases"/>
    <property type="match status" value="1"/>
</dbReference>
<dbReference type="PIRSF" id="PIRSF037226">
    <property type="entry name" value="Amidohydrolase_ACY1L2_prd"/>
    <property type="match status" value="1"/>
</dbReference>
<dbReference type="PANTHER" id="PTHR30575">
    <property type="entry name" value="PEPTIDASE M20"/>
    <property type="match status" value="1"/>
</dbReference>
<evidence type="ECO:0000313" key="3">
    <source>
        <dbReference type="Proteomes" id="UP000694865"/>
    </source>
</evidence>
<dbReference type="InterPro" id="IPR017144">
    <property type="entry name" value="Xaa-Arg_dipeptidase"/>
</dbReference>
<reference evidence="4" key="1">
    <citation type="submission" date="2025-08" db="UniProtKB">
        <authorList>
            <consortium name="RefSeq"/>
        </authorList>
    </citation>
    <scope>IDENTIFICATION</scope>
    <source>
        <tissue evidence="4">Testes</tissue>
    </source>
</reference>
<sequence>MSTLESLTQAASDSIDKAATELNNLSQEIWKKPELNFKEYHAHQVLSDFLEKHGFNVERHYHLDTAFRATYGNEDGLNVCVICEYDALPEIGHACGHNLIAECGAGAGLGIKAAMEAAGKPMGKLTVLGTPAEEGGGGKLNLIEAGVFKDIDIAMMVHPVNRTNTVRPIALSIIQMSADFIGKAAHAAYAPWEGINALDAAVLFYQNMSVMRQQMKTTWRTHGVITNGGVKPNIIPEKTRVEYYLRTPTVSELQVLQGKAKRCAEGAALSTGCTVECKFHTQYNNIVSNRTLANIFQSHGEALGVKYIAGNIAVGSTDMGNVTYEVPGIHPMYGLATDSVNHSQGFTEATGAPEAQEPTLTNAKVMAYTALEVLYKGEDIMKQIREDFKEDMKIN</sequence>
<evidence type="ECO:0000256" key="1">
    <source>
        <dbReference type="PIRNR" id="PIRNR037226"/>
    </source>
</evidence>
<protein>
    <recommendedName>
        <fullName evidence="1">Peptidase M20 domain-containing protein 2</fullName>
    </recommendedName>
</protein>
<dbReference type="InterPro" id="IPR011650">
    <property type="entry name" value="Peptidase_M20_dimer"/>
</dbReference>
<name>A0ABM0MJW8_SACKO</name>
<dbReference type="SUPFAM" id="SSF55031">
    <property type="entry name" value="Bacterial exopeptidase dimerisation domain"/>
    <property type="match status" value="1"/>
</dbReference>